<keyword evidence="1" id="KW-1133">Transmembrane helix</keyword>
<gene>
    <name evidence="2" type="ORF">SAMN06297251_102158</name>
</gene>
<evidence type="ECO:0000313" key="2">
    <source>
        <dbReference type="EMBL" id="SMC43348.1"/>
    </source>
</evidence>
<reference evidence="2 3" key="1">
    <citation type="submission" date="2017-04" db="EMBL/GenBank/DDBJ databases">
        <authorList>
            <person name="Afonso C.L."/>
            <person name="Miller P.J."/>
            <person name="Scott M.A."/>
            <person name="Spackman E."/>
            <person name="Goraichik I."/>
            <person name="Dimitrov K.M."/>
            <person name="Suarez D.L."/>
            <person name="Swayne D.E."/>
        </authorList>
    </citation>
    <scope>NUCLEOTIDE SEQUENCE [LARGE SCALE GENOMIC DNA]</scope>
    <source>
        <strain evidence="2 3">CGMCC 1.10972</strain>
    </source>
</reference>
<evidence type="ECO:0000313" key="3">
    <source>
        <dbReference type="Proteomes" id="UP000192656"/>
    </source>
</evidence>
<keyword evidence="1" id="KW-0812">Transmembrane</keyword>
<protein>
    <submittedName>
        <fullName evidence="2">Uncharacterized protein</fullName>
    </submittedName>
</protein>
<keyword evidence="3" id="KW-1185">Reference proteome</keyword>
<dbReference type="RefSeq" id="WP_084408617.1">
    <property type="nucleotide sequence ID" value="NZ_FWXR01000002.1"/>
</dbReference>
<proteinExistence type="predicted"/>
<organism evidence="2 3">
    <name type="scientific">Fulvimarina manganoxydans</name>
    <dbReference type="NCBI Taxonomy" id="937218"/>
    <lineage>
        <taxon>Bacteria</taxon>
        <taxon>Pseudomonadati</taxon>
        <taxon>Pseudomonadota</taxon>
        <taxon>Alphaproteobacteria</taxon>
        <taxon>Hyphomicrobiales</taxon>
        <taxon>Aurantimonadaceae</taxon>
        <taxon>Fulvimarina</taxon>
    </lineage>
</organism>
<dbReference type="Proteomes" id="UP000192656">
    <property type="component" value="Unassembled WGS sequence"/>
</dbReference>
<name>A0A1W1Z5Y5_9HYPH</name>
<sequence length="86" mass="9688">MPEAVIGTASQALIDNGVIGAVCILLMGALVWVVRTLRAEIKDERDAHQRTREEHLKDVRMLGSLGESVRDQLKVLELLINERDRR</sequence>
<dbReference type="EMBL" id="FWXR01000002">
    <property type="protein sequence ID" value="SMC43348.1"/>
    <property type="molecule type" value="Genomic_DNA"/>
</dbReference>
<dbReference type="AlphaFoldDB" id="A0A1W1Z5Y5"/>
<accession>A0A1W1Z5Y5</accession>
<evidence type="ECO:0000256" key="1">
    <source>
        <dbReference type="SAM" id="Phobius"/>
    </source>
</evidence>
<feature type="transmembrane region" description="Helical" evidence="1">
    <location>
        <begin position="12"/>
        <end position="34"/>
    </location>
</feature>
<keyword evidence="1" id="KW-0472">Membrane</keyword>
<dbReference type="STRING" id="937218.SAMN06297251_102158"/>